<reference evidence="7" key="1">
    <citation type="submission" date="2023-01" db="EMBL/GenBank/DDBJ databases">
        <title>Exophiala dermititidis isolated from Cystic Fibrosis Patient.</title>
        <authorList>
            <person name="Kurbessoian T."/>
            <person name="Crocker A."/>
            <person name="Murante D."/>
            <person name="Hogan D.A."/>
            <person name="Stajich J.E."/>
        </authorList>
    </citation>
    <scope>NUCLEOTIDE SEQUENCE</scope>
    <source>
        <strain evidence="7">Ex8</strain>
    </source>
</reference>
<evidence type="ECO:0000256" key="1">
    <source>
        <dbReference type="ARBA" id="ARBA00010086"/>
    </source>
</evidence>
<dbReference type="PANTHER" id="PTHR12303">
    <property type="entry name" value="CARNOSINE N-METHYLTRANSFERASE"/>
    <property type="match status" value="1"/>
</dbReference>
<dbReference type="PANTHER" id="PTHR12303:SF6">
    <property type="entry name" value="CARNOSINE N-METHYLTRANSFERASE"/>
    <property type="match status" value="1"/>
</dbReference>
<feature type="region of interest" description="Disordered" evidence="6">
    <location>
        <begin position="1"/>
        <end position="26"/>
    </location>
</feature>
<evidence type="ECO:0000256" key="3">
    <source>
        <dbReference type="ARBA" id="ARBA00022603"/>
    </source>
</evidence>
<feature type="region of interest" description="Disordered" evidence="6">
    <location>
        <begin position="414"/>
        <end position="472"/>
    </location>
</feature>
<feature type="compositionally biased region" description="Basic and acidic residues" evidence="6">
    <location>
        <begin position="185"/>
        <end position="200"/>
    </location>
</feature>
<proteinExistence type="inferred from homology"/>
<dbReference type="Proteomes" id="UP001161757">
    <property type="component" value="Unassembled WGS sequence"/>
</dbReference>
<protein>
    <recommendedName>
        <fullName evidence="2">carnosine N-methyltransferase</fullName>
        <ecNumber evidence="2">2.1.1.22</ecNumber>
    </recommendedName>
</protein>
<feature type="compositionally biased region" description="Low complexity" evidence="6">
    <location>
        <begin position="326"/>
        <end position="335"/>
    </location>
</feature>
<feature type="compositionally biased region" description="Polar residues" evidence="6">
    <location>
        <begin position="117"/>
        <end position="127"/>
    </location>
</feature>
<dbReference type="GO" id="GO:0032259">
    <property type="term" value="P:methylation"/>
    <property type="evidence" value="ECO:0007669"/>
    <property type="project" value="UniProtKB-KW"/>
</dbReference>
<feature type="compositionally biased region" description="Low complexity" evidence="6">
    <location>
        <begin position="417"/>
        <end position="426"/>
    </location>
</feature>
<comment type="similarity">
    <text evidence="1">Belongs to the carnosine N-methyltransferase family.</text>
</comment>
<feature type="compositionally biased region" description="Basic and acidic residues" evidence="6">
    <location>
        <begin position="458"/>
        <end position="470"/>
    </location>
</feature>
<keyword evidence="4" id="KW-0808">Transferase</keyword>
<evidence type="ECO:0000256" key="4">
    <source>
        <dbReference type="ARBA" id="ARBA00022679"/>
    </source>
</evidence>
<name>A0AAN6ERN9_EXODE</name>
<dbReference type="EC" id="2.1.1.22" evidence="2"/>
<dbReference type="EMBL" id="JAJGCB010000012">
    <property type="protein sequence ID" value="KAJ8989929.1"/>
    <property type="molecule type" value="Genomic_DNA"/>
</dbReference>
<evidence type="ECO:0000313" key="7">
    <source>
        <dbReference type="EMBL" id="KAJ8989929.1"/>
    </source>
</evidence>
<dbReference type="Pfam" id="PF07942">
    <property type="entry name" value="CARME"/>
    <property type="match status" value="2"/>
</dbReference>
<dbReference type="AlphaFoldDB" id="A0AAN6ERN9"/>
<dbReference type="InterPro" id="IPR012901">
    <property type="entry name" value="CARME"/>
</dbReference>
<dbReference type="GO" id="GO:0030735">
    <property type="term" value="F:carnosine N-methyltransferase activity"/>
    <property type="evidence" value="ECO:0007669"/>
    <property type="project" value="UniProtKB-EC"/>
</dbReference>
<evidence type="ECO:0000256" key="2">
    <source>
        <dbReference type="ARBA" id="ARBA00012003"/>
    </source>
</evidence>
<evidence type="ECO:0000256" key="5">
    <source>
        <dbReference type="ARBA" id="ARBA00022691"/>
    </source>
</evidence>
<organism evidence="7 8">
    <name type="scientific">Exophiala dermatitidis</name>
    <name type="common">Black yeast-like fungus</name>
    <name type="synonym">Wangiella dermatitidis</name>
    <dbReference type="NCBI Taxonomy" id="5970"/>
    <lineage>
        <taxon>Eukaryota</taxon>
        <taxon>Fungi</taxon>
        <taxon>Dikarya</taxon>
        <taxon>Ascomycota</taxon>
        <taxon>Pezizomycotina</taxon>
        <taxon>Eurotiomycetes</taxon>
        <taxon>Chaetothyriomycetidae</taxon>
        <taxon>Chaetothyriales</taxon>
        <taxon>Herpotrichiellaceae</taxon>
        <taxon>Exophiala</taxon>
    </lineage>
</organism>
<keyword evidence="3" id="KW-0489">Methyltransferase</keyword>
<feature type="region of interest" description="Disordered" evidence="6">
    <location>
        <begin position="185"/>
        <end position="212"/>
    </location>
</feature>
<comment type="caution">
    <text evidence="7">The sequence shown here is derived from an EMBL/GenBank/DDBJ whole genome shotgun (WGS) entry which is preliminary data.</text>
</comment>
<gene>
    <name evidence="7" type="ORF">HRR80_006069</name>
</gene>
<feature type="compositionally biased region" description="Acidic residues" evidence="6">
    <location>
        <begin position="439"/>
        <end position="452"/>
    </location>
</feature>
<feature type="region of interest" description="Disordered" evidence="6">
    <location>
        <begin position="294"/>
        <end position="344"/>
    </location>
</feature>
<keyword evidence="5" id="KW-0949">S-adenosyl-L-methionine</keyword>
<dbReference type="Gene3D" id="3.40.50.150">
    <property type="entry name" value="Vaccinia Virus protein VP39"/>
    <property type="match status" value="1"/>
</dbReference>
<feature type="compositionally biased region" description="Basic and acidic residues" evidence="6">
    <location>
        <begin position="296"/>
        <end position="314"/>
    </location>
</feature>
<sequence>MNEDEAGGSAGSAADRNPLFEDGGPLADPLERRAIFAALDSFRQYRKTTHYNTTHRRRQNLYALPSTQWQMLAAPPISLLDTLSAVDDAIDCNADLADAIYEVGLASFGLSDDEETPSSTPTKQHNPGWNWHGKAKPNDISKAQSTIRQFYRDWTAQGFALEVQPLLNTILADLEMYLPIRPKPRPDVDTTATESHDHNRNHNSNSDDFSSPSLLLPGAGLGRILFELCLHGYSATGNEISYHQLLASNFILNCTRHADQFAIYPFAHSFTNVVSRDHQLKRFTVPDVHPATAMAERARAQSARAEHSARDEQSPTKSQTVIGERQQSLSQSQSQTDTEVPIPVGEMNMTAGDFVLSYSGPDTANTFDGVVSVFFIDTAPNLIRYIETVKNFLKQGGYWINIGPLLWHFDDRGPATSQSKSTSSISGRKGAGDATTSNDSDDDDDDDDDGEEIPTPSDGKDSKDYQDKGIAEPGSFELSVDEVLHLVSTLGFEMQRHEIITTSTTSTSTSTSSPAYGHSHGSGLGYMQDPESLLQNRYRCSHWVARKL</sequence>
<dbReference type="SUPFAM" id="SSF53335">
    <property type="entry name" value="S-adenosyl-L-methionine-dependent methyltransferases"/>
    <property type="match status" value="1"/>
</dbReference>
<feature type="region of interest" description="Disordered" evidence="6">
    <location>
        <begin position="502"/>
        <end position="521"/>
    </location>
</feature>
<feature type="compositionally biased region" description="Low complexity" evidence="6">
    <location>
        <begin position="502"/>
        <end position="513"/>
    </location>
</feature>
<feature type="compositionally biased region" description="Low complexity" evidence="6">
    <location>
        <begin position="202"/>
        <end position="212"/>
    </location>
</feature>
<dbReference type="SMART" id="SM01296">
    <property type="entry name" value="N2227"/>
    <property type="match status" value="1"/>
</dbReference>
<evidence type="ECO:0000313" key="8">
    <source>
        <dbReference type="Proteomes" id="UP001161757"/>
    </source>
</evidence>
<feature type="region of interest" description="Disordered" evidence="6">
    <location>
        <begin position="111"/>
        <end position="136"/>
    </location>
</feature>
<evidence type="ECO:0000256" key="6">
    <source>
        <dbReference type="SAM" id="MobiDB-lite"/>
    </source>
</evidence>
<accession>A0AAN6ERN9</accession>
<dbReference type="InterPro" id="IPR029063">
    <property type="entry name" value="SAM-dependent_MTases_sf"/>
</dbReference>